<name>A0A927ATD7_9BACT</name>
<dbReference type="RefSeq" id="WP_190885806.1">
    <property type="nucleotide sequence ID" value="NZ_JACWZY010000003.1"/>
</dbReference>
<dbReference type="Proteomes" id="UP000598820">
    <property type="component" value="Unassembled WGS sequence"/>
</dbReference>
<proteinExistence type="predicted"/>
<evidence type="ECO:0000313" key="2">
    <source>
        <dbReference type="Proteomes" id="UP000598820"/>
    </source>
</evidence>
<evidence type="ECO:0000313" key="1">
    <source>
        <dbReference type="EMBL" id="MBD2699942.1"/>
    </source>
</evidence>
<protein>
    <submittedName>
        <fullName evidence="1">Uncharacterized protein</fullName>
    </submittedName>
</protein>
<organism evidence="1 2">
    <name type="scientific">Spirosoma profusum</name>
    <dbReference type="NCBI Taxonomy" id="2771354"/>
    <lineage>
        <taxon>Bacteria</taxon>
        <taxon>Pseudomonadati</taxon>
        <taxon>Bacteroidota</taxon>
        <taxon>Cytophagia</taxon>
        <taxon>Cytophagales</taxon>
        <taxon>Cytophagaceae</taxon>
        <taxon>Spirosoma</taxon>
    </lineage>
</organism>
<keyword evidence="2" id="KW-1185">Reference proteome</keyword>
<reference evidence="1" key="1">
    <citation type="submission" date="2020-09" db="EMBL/GenBank/DDBJ databases">
        <authorList>
            <person name="Kim M.K."/>
        </authorList>
    </citation>
    <scope>NUCLEOTIDE SEQUENCE</scope>
    <source>
        <strain evidence="1">BT702</strain>
    </source>
</reference>
<sequence length="63" mass="7475">MTAQEKKQQLVEKVQQIPESYYDDVNTLLDTILSNQETQRRERFEQLLTKTSVKYKAVWEALA</sequence>
<dbReference type="AlphaFoldDB" id="A0A927ATD7"/>
<accession>A0A927ATD7</accession>
<dbReference type="EMBL" id="JACWZY010000003">
    <property type="protein sequence ID" value="MBD2699942.1"/>
    <property type="molecule type" value="Genomic_DNA"/>
</dbReference>
<comment type="caution">
    <text evidence="1">The sequence shown here is derived from an EMBL/GenBank/DDBJ whole genome shotgun (WGS) entry which is preliminary data.</text>
</comment>
<gene>
    <name evidence="1" type="ORF">IC229_04805</name>
</gene>